<organism evidence="1 2">
    <name type="scientific">Prosthecochloris ethylica</name>
    <dbReference type="NCBI Taxonomy" id="2743976"/>
    <lineage>
        <taxon>Bacteria</taxon>
        <taxon>Pseudomonadati</taxon>
        <taxon>Chlorobiota</taxon>
        <taxon>Chlorobiia</taxon>
        <taxon>Chlorobiales</taxon>
        <taxon>Chlorobiaceae</taxon>
        <taxon>Prosthecochloris</taxon>
    </lineage>
</organism>
<evidence type="ECO:0000313" key="2">
    <source>
        <dbReference type="Proteomes" id="UP000619838"/>
    </source>
</evidence>
<gene>
    <name evidence="1" type="ORF">INT08_02130</name>
</gene>
<protein>
    <submittedName>
        <fullName evidence="1">Uncharacterized protein</fullName>
    </submittedName>
</protein>
<dbReference type="RefSeq" id="WP_175187091.1">
    <property type="nucleotide sequence ID" value="NZ_JABVZQ010000004.1"/>
</dbReference>
<evidence type="ECO:0000313" key="1">
    <source>
        <dbReference type="EMBL" id="MBF0635984.1"/>
    </source>
</evidence>
<reference evidence="1 2" key="1">
    <citation type="journal article" date="2020" name="Microorganisms">
        <title>Simultaneous Genome Sequencing of Prosthecochloris ethylica and Desulfuromonas acetoxidans within a Syntrophic Mixture Reveals Unique Pili and Protein Interactions.</title>
        <authorList>
            <person name="Kyndt J.A."/>
            <person name="Van Beeumen J.J."/>
            <person name="Meyer T.E."/>
        </authorList>
    </citation>
    <scope>NUCLEOTIDE SEQUENCE [LARGE SCALE GENOMIC DNA]</scope>
    <source>
        <strain evidence="1 2">N3</strain>
    </source>
</reference>
<keyword evidence="2" id="KW-1185">Reference proteome</keyword>
<sequence length="190" mass="21171">MKEGVIRKTLWVLFSGMLLHGCASPSPLLTLEPLVLNGQQEVSREGKRTVISTGNVLVAIRPGAGTYSSEDHPVLVITVVNGTDDPFTFSSRHIQVSVDGHPHKVYTCDEMVEAIQQKKDWAIRNQAEQSLHAPGSTVLQSITVLPKAWHEGYITIGNIPDAHRPHDIRVIVRAAEESHEFLFRHFRVQE</sequence>
<accession>A0ABR9XPW5</accession>
<proteinExistence type="predicted"/>
<dbReference type="EMBL" id="JADGII010000002">
    <property type="protein sequence ID" value="MBF0635984.1"/>
    <property type="molecule type" value="Genomic_DNA"/>
</dbReference>
<dbReference type="Proteomes" id="UP000619838">
    <property type="component" value="Unassembled WGS sequence"/>
</dbReference>
<comment type="caution">
    <text evidence="1">The sequence shown here is derived from an EMBL/GenBank/DDBJ whole genome shotgun (WGS) entry which is preliminary data.</text>
</comment>
<name>A0ABR9XPW5_9CHLB</name>